<evidence type="ECO:0000313" key="1">
    <source>
        <dbReference type="EMBL" id="GFP31004.1"/>
    </source>
</evidence>
<keyword evidence="4" id="KW-1185">Reference proteome</keyword>
<evidence type="ECO:0000313" key="3">
    <source>
        <dbReference type="Proteomes" id="UP000561271"/>
    </source>
</evidence>
<evidence type="ECO:0000313" key="2">
    <source>
        <dbReference type="EMBL" id="GFP36868.1"/>
    </source>
</evidence>
<dbReference type="EMBL" id="BLRZ01000140">
    <property type="protein sequence ID" value="GFP31004.1"/>
    <property type="molecule type" value="Genomic_DNA"/>
</dbReference>
<name>A0A6V8PWN3_9ACTN</name>
<gene>
    <name evidence="1" type="ORF">HKBW3S34_01923</name>
    <name evidence="2" type="ORF">HKBW3S44_00549</name>
</gene>
<dbReference type="Proteomes" id="UP000561271">
    <property type="component" value="Unassembled WGS sequence"/>
</dbReference>
<proteinExistence type="predicted"/>
<evidence type="ECO:0000313" key="4">
    <source>
        <dbReference type="Proteomes" id="UP000588083"/>
    </source>
</evidence>
<dbReference type="EMBL" id="BLSC01000027">
    <property type="protein sequence ID" value="GFP36868.1"/>
    <property type="molecule type" value="Genomic_DNA"/>
</dbReference>
<protein>
    <submittedName>
        <fullName evidence="2">Uncharacterized protein</fullName>
    </submittedName>
</protein>
<accession>A0A6V8PWN3</accession>
<sequence length="77" mass="8912">MFISNGSYYSIDAFPTPRMFSTPVELSVENMTKYLFKLYYRFFRSGRKALPSRAFYKLSGVEGWAAQAAFQENCGRN</sequence>
<comment type="caution">
    <text evidence="2">The sequence shown here is derived from an EMBL/GenBank/DDBJ whole genome shotgun (WGS) entry which is preliminary data.</text>
</comment>
<dbReference type="AlphaFoldDB" id="A0A6V8PWN3"/>
<dbReference type="Proteomes" id="UP000588083">
    <property type="component" value="Unassembled WGS sequence"/>
</dbReference>
<reference evidence="3 4" key="1">
    <citation type="journal article" date="2020" name="Front. Microbiol.">
        <title>Single-cell genomics of novel Actinobacteria with the Wood-Ljungdahl pathway discovered in a serpentinizing system.</title>
        <authorList>
            <person name="Merino N."/>
            <person name="Kawai M."/>
            <person name="Boyd E.S."/>
            <person name="Colman D.R."/>
            <person name="McGlynn S.E."/>
            <person name="Nealson K.H."/>
            <person name="Kurokawa K."/>
            <person name="Hongoh Y."/>
        </authorList>
    </citation>
    <scope>NUCLEOTIDE SEQUENCE [LARGE SCALE GENOMIC DNA]</scope>
    <source>
        <strain evidence="1 4">S34</strain>
        <strain evidence="2 3">S44</strain>
    </source>
</reference>
<organism evidence="2 3">
    <name type="scientific">Candidatus Hakubella thermalkaliphila</name>
    <dbReference type="NCBI Taxonomy" id="2754717"/>
    <lineage>
        <taxon>Bacteria</taxon>
        <taxon>Bacillati</taxon>
        <taxon>Actinomycetota</taxon>
        <taxon>Actinomycetota incertae sedis</taxon>
        <taxon>Candidatus Hakubellales</taxon>
        <taxon>Candidatus Hakubellaceae</taxon>
        <taxon>Candidatus Hakubella</taxon>
    </lineage>
</organism>